<dbReference type="Pfam" id="PF00668">
    <property type="entry name" value="Condensation"/>
    <property type="match status" value="1"/>
</dbReference>
<evidence type="ECO:0000256" key="3">
    <source>
        <dbReference type="ARBA" id="ARBA00022450"/>
    </source>
</evidence>
<dbReference type="GO" id="GO:0031177">
    <property type="term" value="F:phosphopantetheine binding"/>
    <property type="evidence" value="ECO:0007669"/>
    <property type="project" value="TreeGrafter"/>
</dbReference>
<evidence type="ECO:0000256" key="4">
    <source>
        <dbReference type="ARBA" id="ARBA00022553"/>
    </source>
</evidence>
<dbReference type="Pfam" id="PF13193">
    <property type="entry name" value="AMP-binding_C"/>
    <property type="match status" value="1"/>
</dbReference>
<dbReference type="Gene3D" id="3.40.50.980">
    <property type="match status" value="2"/>
</dbReference>
<feature type="non-terminal residue" evidence="6">
    <location>
        <position position="959"/>
    </location>
</feature>
<dbReference type="InterPro" id="IPR010071">
    <property type="entry name" value="AA_adenyl_dom"/>
</dbReference>
<dbReference type="SUPFAM" id="SSF47336">
    <property type="entry name" value="ACP-like"/>
    <property type="match status" value="1"/>
</dbReference>
<evidence type="ECO:0000256" key="2">
    <source>
        <dbReference type="ARBA" id="ARBA00006432"/>
    </source>
</evidence>
<dbReference type="Proteomes" id="UP000547931">
    <property type="component" value="Unassembled WGS sequence"/>
</dbReference>
<dbReference type="AlphaFoldDB" id="A0A7X5QQR2"/>
<dbReference type="SUPFAM" id="SSF52777">
    <property type="entry name" value="CoA-dependent acyltransferases"/>
    <property type="match status" value="2"/>
</dbReference>
<dbReference type="InterPro" id="IPR025110">
    <property type="entry name" value="AMP-bd_C"/>
</dbReference>
<dbReference type="GO" id="GO:0043041">
    <property type="term" value="P:amino acid activation for nonribosomal peptide biosynthetic process"/>
    <property type="evidence" value="ECO:0007669"/>
    <property type="project" value="TreeGrafter"/>
</dbReference>
<dbReference type="Gene3D" id="3.30.300.30">
    <property type="match status" value="1"/>
</dbReference>
<dbReference type="FunFam" id="3.40.50.12780:FF:000012">
    <property type="entry name" value="Non-ribosomal peptide synthetase"/>
    <property type="match status" value="1"/>
</dbReference>
<keyword evidence="3" id="KW-0596">Phosphopantetheine</keyword>
<dbReference type="CDD" id="cd12117">
    <property type="entry name" value="A_NRPS_Srf_like"/>
    <property type="match status" value="1"/>
</dbReference>
<dbReference type="GO" id="GO:0003824">
    <property type="term" value="F:catalytic activity"/>
    <property type="evidence" value="ECO:0007669"/>
    <property type="project" value="InterPro"/>
</dbReference>
<dbReference type="PANTHER" id="PTHR45527:SF1">
    <property type="entry name" value="FATTY ACID SYNTHASE"/>
    <property type="match status" value="1"/>
</dbReference>
<dbReference type="Gene3D" id="1.10.1200.10">
    <property type="entry name" value="ACP-like"/>
    <property type="match status" value="1"/>
</dbReference>
<name>A0A7X5QQR2_9GAMM</name>
<reference evidence="6 7" key="1">
    <citation type="submission" date="2018-02" db="EMBL/GenBank/DDBJ databases">
        <authorList>
            <person name="Machado R.A."/>
        </authorList>
    </citation>
    <scope>NUCLEOTIDE SEQUENCE [LARGE SCALE GENOMIC DNA]</scope>
    <source>
        <strain evidence="6 7">DSM 23271</strain>
    </source>
</reference>
<dbReference type="InterPro" id="IPR009081">
    <property type="entry name" value="PP-bd_ACP"/>
</dbReference>
<organism evidence="6 7">
    <name type="scientific">Photorhabdus stackebrandtii</name>
    <dbReference type="NCBI Taxonomy" id="1123042"/>
    <lineage>
        <taxon>Bacteria</taxon>
        <taxon>Pseudomonadati</taxon>
        <taxon>Pseudomonadota</taxon>
        <taxon>Gammaproteobacteria</taxon>
        <taxon>Enterobacterales</taxon>
        <taxon>Morganellaceae</taxon>
        <taxon>Photorhabdus</taxon>
    </lineage>
</organism>
<evidence type="ECO:0000313" key="6">
    <source>
        <dbReference type="EMBL" id="NHB98803.1"/>
    </source>
</evidence>
<dbReference type="InterPro" id="IPR045851">
    <property type="entry name" value="AMP-bd_C_sf"/>
</dbReference>
<dbReference type="InterPro" id="IPR020845">
    <property type="entry name" value="AMP-binding_CS"/>
</dbReference>
<accession>A0A7X5QQR2</accession>
<dbReference type="PANTHER" id="PTHR45527">
    <property type="entry name" value="NONRIBOSOMAL PEPTIDE SYNTHETASE"/>
    <property type="match status" value="1"/>
</dbReference>
<feature type="non-terminal residue" evidence="6">
    <location>
        <position position="1"/>
    </location>
</feature>
<evidence type="ECO:0000256" key="1">
    <source>
        <dbReference type="ARBA" id="ARBA00001957"/>
    </source>
</evidence>
<evidence type="ECO:0000259" key="5">
    <source>
        <dbReference type="PROSITE" id="PS50075"/>
    </source>
</evidence>
<dbReference type="InterPro" id="IPR006162">
    <property type="entry name" value="Ppantetheine_attach_site"/>
</dbReference>
<dbReference type="PROSITE" id="PS00012">
    <property type="entry name" value="PHOSPHOPANTETHEINE"/>
    <property type="match status" value="1"/>
</dbReference>
<dbReference type="InterPro" id="IPR001242">
    <property type="entry name" value="Condensation_dom"/>
</dbReference>
<dbReference type="PROSITE" id="PS00455">
    <property type="entry name" value="AMP_BINDING"/>
    <property type="match status" value="1"/>
</dbReference>
<dbReference type="Gene3D" id="2.30.38.10">
    <property type="entry name" value="Luciferase, Domain 3"/>
    <property type="match status" value="1"/>
</dbReference>
<comment type="caution">
    <text evidence="6">The sequence shown here is derived from an EMBL/GenBank/DDBJ whole genome shotgun (WGS) entry which is preliminary data.</text>
</comment>
<dbReference type="InterPro" id="IPR000873">
    <property type="entry name" value="AMP-dep_synth/lig_dom"/>
</dbReference>
<dbReference type="NCBIfam" id="TIGR01733">
    <property type="entry name" value="AA-adenyl-dom"/>
    <property type="match status" value="1"/>
</dbReference>
<gene>
    <name evidence="6" type="ORF">C5470_21865</name>
</gene>
<dbReference type="EMBL" id="PUJV01000085">
    <property type="protein sequence ID" value="NHB98803.1"/>
    <property type="molecule type" value="Genomic_DNA"/>
</dbReference>
<dbReference type="Pfam" id="PF00501">
    <property type="entry name" value="AMP-binding"/>
    <property type="match status" value="1"/>
</dbReference>
<comment type="cofactor">
    <cofactor evidence="1">
        <name>pantetheine 4'-phosphate</name>
        <dbReference type="ChEBI" id="CHEBI:47942"/>
    </cofactor>
</comment>
<dbReference type="Gene3D" id="3.30.559.30">
    <property type="entry name" value="Nonribosomal peptide synthetase, condensation domain"/>
    <property type="match status" value="1"/>
</dbReference>
<dbReference type="InterPro" id="IPR023213">
    <property type="entry name" value="CAT-like_dom_sf"/>
</dbReference>
<feature type="domain" description="Carrier" evidence="5">
    <location>
        <begin position="874"/>
        <end position="948"/>
    </location>
</feature>
<dbReference type="FunFam" id="1.10.1200.10:FF:000005">
    <property type="entry name" value="Nonribosomal peptide synthetase 1"/>
    <property type="match status" value="1"/>
</dbReference>
<keyword evidence="7" id="KW-1185">Reference proteome</keyword>
<protein>
    <submittedName>
        <fullName evidence="6">Non-ribosomal peptide synthetase</fullName>
    </submittedName>
</protein>
<proteinExistence type="inferred from homology"/>
<dbReference type="PROSITE" id="PS50075">
    <property type="entry name" value="CARRIER"/>
    <property type="match status" value="1"/>
</dbReference>
<evidence type="ECO:0000313" key="7">
    <source>
        <dbReference type="Proteomes" id="UP000547931"/>
    </source>
</evidence>
<dbReference type="Pfam" id="PF00550">
    <property type="entry name" value="PP-binding"/>
    <property type="match status" value="1"/>
</dbReference>
<dbReference type="FunFam" id="2.30.38.10:FF:000001">
    <property type="entry name" value="Non-ribosomal peptide synthetase PvdI"/>
    <property type="match status" value="1"/>
</dbReference>
<dbReference type="Gene3D" id="3.30.559.10">
    <property type="entry name" value="Chloramphenicol acetyltransferase-like domain"/>
    <property type="match status" value="1"/>
</dbReference>
<dbReference type="FunFam" id="3.30.300.30:FF:000010">
    <property type="entry name" value="Enterobactin synthetase component F"/>
    <property type="match status" value="1"/>
</dbReference>
<dbReference type="GO" id="GO:0044550">
    <property type="term" value="P:secondary metabolite biosynthetic process"/>
    <property type="evidence" value="ECO:0007669"/>
    <property type="project" value="UniProtKB-ARBA"/>
</dbReference>
<keyword evidence="4" id="KW-0597">Phosphoprotein</keyword>
<sequence>ELTLDPADGPVSEQLSRRFDPRHYRLNLSEAPLLQFVVARDTEGRWCLLELQHHLIGDHTTLEVLHREIRAFLTGQAETLPAPVPFRNLVARARLGLSQEEHTRFFTEMLWEVAEPTLPFGVAEVHRDGSQVTEFHRMLPAELNARLRQQAQQLGVSLATLCHLAWAQVLSRTSGQEKVVFGTVLFGRMAAGAGAGTGMGLFINTLPLRLDIDNTPVRESVQQAQSRLAGLLAHEHASLALAQRCSSIDNAGPLFSALLNYRHNDVSALSDEGLSGIEFMGGQERTNYPFALSVEDFGTALGLTAQVVEPFGPERVCDYMQQALESLAEALAHTPDRPVGALDILPAAERTLLLTTWNATETPYPEDLCIHWLFERQAATTPGAIALVYENQLLSYAELNARANRLARQLIALGVLPGGHIALLFERSIALVVAQLAVLKAGAVYVPIDPDTPDERKLWVIQDCAAQLLLTDEHMAIPDNLAVPLLRMKEETDPGREDDGRDLNLTRLGSDAVYVMYTSGSTGVPKGVIVSHRAVIRLVINNGYAEIEPDDRVAFTANPAFDAGTFEVWAPLLNGGALVVIDRSTLLTPQQLVRALQSHCITVLSLVVGLFNRLAGELSPVLPQIKILIVGGDVLDPNVIDQVLTGNPPQQLLQAYGPSEGTTFTTTYRIMALAQGITSIPIGRPIANTRVYVLDAKGLPVPLGAVGEMYIGGDGVAKGYLNRPELTAERFLADPFSDKPDARMYRTGDLARYLPDGNLEFLGRTDQQVKIRGFRIEPGEIEARLAEHPAVREAVVLAHGKGLDKRLVAYVAADMEEGLVNNLRERLSQVLPEYMVPAAVVRLDRFPLTPNGKLDRRALPVPGEDAFARQRYAAPQGATETALAAVWRELLSIEKISRHDNFFALGGHSLLAVRVIEHLRQQGLTLAVRDLFQTPVLANLAQKLEQYATVPVPANVITP</sequence>
<dbReference type="FunFam" id="3.40.50.980:FF:000001">
    <property type="entry name" value="Non-ribosomal peptide synthetase"/>
    <property type="match status" value="1"/>
</dbReference>
<dbReference type="InterPro" id="IPR036736">
    <property type="entry name" value="ACP-like_sf"/>
</dbReference>
<dbReference type="CDD" id="cd19544">
    <property type="entry name" value="E-C_NRPS"/>
    <property type="match status" value="1"/>
</dbReference>
<dbReference type="GO" id="GO:0005737">
    <property type="term" value="C:cytoplasm"/>
    <property type="evidence" value="ECO:0007669"/>
    <property type="project" value="TreeGrafter"/>
</dbReference>
<comment type="similarity">
    <text evidence="2">Belongs to the ATP-dependent AMP-binding enzyme family.</text>
</comment>
<dbReference type="SUPFAM" id="SSF56801">
    <property type="entry name" value="Acetyl-CoA synthetase-like"/>
    <property type="match status" value="1"/>
</dbReference>
<dbReference type="RefSeq" id="WP_166291820.1">
    <property type="nucleotide sequence ID" value="NZ_CAWPIE010000085.1"/>
</dbReference>